<name>A0AAW0EBJ8_9AGAR</name>
<dbReference type="EMBL" id="JAWWNJ010000002">
    <property type="protein sequence ID" value="KAK7062424.1"/>
    <property type="molecule type" value="Genomic_DNA"/>
</dbReference>
<accession>A0AAW0EBJ8</accession>
<evidence type="ECO:0000256" key="1">
    <source>
        <dbReference type="SAM" id="MobiDB-lite"/>
    </source>
</evidence>
<protein>
    <submittedName>
        <fullName evidence="2">Uncharacterized protein</fullName>
    </submittedName>
</protein>
<comment type="caution">
    <text evidence="2">The sequence shown here is derived from an EMBL/GenBank/DDBJ whole genome shotgun (WGS) entry which is preliminary data.</text>
</comment>
<dbReference type="AlphaFoldDB" id="A0AAW0EBJ8"/>
<sequence length="384" mass="42032">MTVDDRLEWNHNVEFGLVCWDSGSKSKQLGSIPSALREICSKGKRGPSCAPRTRTQYDRPGLVVVDASMIDYVSRRTAGVRSSSPIRLDSYPSADRSDGNLDDSRRQAPRAVSSAYGKDSGTLGLRLGCYAGHESLHPSRHVHPRPSLPPPPPLWVSDHENGAILILATTDVELGVLDVFVGSPSPHLFDAFKPKHIPLGLGRLSCGDDERHGRLGPIGFDQEFTPAIRFTRVSKPGTLTAALICGTSTACEPYRVNAAGAASHSSIEFDVIQASRRRVGKWTTRVGMYAWRRAFGSMNGRLDAYAMLLSSPLRPSSRFRFHEQGVPYLIHAHLQIHLIADAAGYRNLRVAMRRREITGIWCQASSTRAVSTADGVLLEKEAAI</sequence>
<gene>
    <name evidence="2" type="ORF">R3P38DRAFT_2758655</name>
</gene>
<keyword evidence="3" id="KW-1185">Reference proteome</keyword>
<reference evidence="2 3" key="1">
    <citation type="journal article" date="2024" name="J Genomics">
        <title>Draft genome sequencing and assembly of Favolaschia claudopus CIRM-BRFM 2984 isolated from oak limbs.</title>
        <authorList>
            <person name="Navarro D."/>
            <person name="Drula E."/>
            <person name="Chaduli D."/>
            <person name="Cazenave R."/>
            <person name="Ahrendt S."/>
            <person name="Wang J."/>
            <person name="Lipzen A."/>
            <person name="Daum C."/>
            <person name="Barry K."/>
            <person name="Grigoriev I.V."/>
            <person name="Favel A."/>
            <person name="Rosso M.N."/>
            <person name="Martin F."/>
        </authorList>
    </citation>
    <scope>NUCLEOTIDE SEQUENCE [LARGE SCALE GENOMIC DNA]</scope>
    <source>
        <strain evidence="2 3">CIRM-BRFM 2984</strain>
    </source>
</reference>
<evidence type="ECO:0000313" key="2">
    <source>
        <dbReference type="EMBL" id="KAK7062424.1"/>
    </source>
</evidence>
<organism evidence="2 3">
    <name type="scientific">Favolaschia claudopus</name>
    <dbReference type="NCBI Taxonomy" id="2862362"/>
    <lineage>
        <taxon>Eukaryota</taxon>
        <taxon>Fungi</taxon>
        <taxon>Dikarya</taxon>
        <taxon>Basidiomycota</taxon>
        <taxon>Agaricomycotina</taxon>
        <taxon>Agaricomycetes</taxon>
        <taxon>Agaricomycetidae</taxon>
        <taxon>Agaricales</taxon>
        <taxon>Marasmiineae</taxon>
        <taxon>Mycenaceae</taxon>
        <taxon>Favolaschia</taxon>
    </lineage>
</organism>
<feature type="region of interest" description="Disordered" evidence="1">
    <location>
        <begin position="83"/>
        <end position="117"/>
    </location>
</feature>
<dbReference type="Proteomes" id="UP001362999">
    <property type="component" value="Unassembled WGS sequence"/>
</dbReference>
<proteinExistence type="predicted"/>
<evidence type="ECO:0000313" key="3">
    <source>
        <dbReference type="Proteomes" id="UP001362999"/>
    </source>
</evidence>
<feature type="compositionally biased region" description="Basic and acidic residues" evidence="1">
    <location>
        <begin position="95"/>
        <end position="106"/>
    </location>
</feature>